<gene>
    <name evidence="1" type="ORF">ANCCAN_13502</name>
</gene>
<protein>
    <submittedName>
        <fullName evidence="1">Uncharacterized protein</fullName>
    </submittedName>
</protein>
<dbReference type="Proteomes" id="UP000252519">
    <property type="component" value="Unassembled WGS sequence"/>
</dbReference>
<evidence type="ECO:0000313" key="1">
    <source>
        <dbReference type="EMBL" id="RCN40568.1"/>
    </source>
</evidence>
<dbReference type="AlphaFoldDB" id="A0A368GA39"/>
<dbReference type="EMBL" id="JOJR01000279">
    <property type="protein sequence ID" value="RCN40568.1"/>
    <property type="molecule type" value="Genomic_DNA"/>
</dbReference>
<sequence>MNNLFYVLISRVLLESNHQALKNNSDLEELLLEVVTPRRVVIPYTVLRLIELAVSLQSECPLGRSLLVLHDDLCTSSRWTSSLLPGKCYIC</sequence>
<name>A0A368GA39_ANCCA</name>
<keyword evidence="2" id="KW-1185">Reference proteome</keyword>
<reference evidence="1 2" key="1">
    <citation type="submission" date="2014-10" db="EMBL/GenBank/DDBJ databases">
        <title>Draft genome of the hookworm Ancylostoma caninum.</title>
        <authorList>
            <person name="Mitreva M."/>
        </authorList>
    </citation>
    <scope>NUCLEOTIDE SEQUENCE [LARGE SCALE GENOMIC DNA]</scope>
    <source>
        <strain evidence="1 2">Baltimore</strain>
    </source>
</reference>
<comment type="caution">
    <text evidence="1">The sequence shown here is derived from an EMBL/GenBank/DDBJ whole genome shotgun (WGS) entry which is preliminary data.</text>
</comment>
<accession>A0A368GA39</accession>
<organism evidence="1 2">
    <name type="scientific">Ancylostoma caninum</name>
    <name type="common">Dog hookworm</name>
    <dbReference type="NCBI Taxonomy" id="29170"/>
    <lineage>
        <taxon>Eukaryota</taxon>
        <taxon>Metazoa</taxon>
        <taxon>Ecdysozoa</taxon>
        <taxon>Nematoda</taxon>
        <taxon>Chromadorea</taxon>
        <taxon>Rhabditida</taxon>
        <taxon>Rhabditina</taxon>
        <taxon>Rhabditomorpha</taxon>
        <taxon>Strongyloidea</taxon>
        <taxon>Ancylostomatidae</taxon>
        <taxon>Ancylostomatinae</taxon>
        <taxon>Ancylostoma</taxon>
    </lineage>
</organism>
<proteinExistence type="predicted"/>
<evidence type="ECO:0000313" key="2">
    <source>
        <dbReference type="Proteomes" id="UP000252519"/>
    </source>
</evidence>